<feature type="compositionally biased region" description="Basic and acidic residues" evidence="1">
    <location>
        <begin position="1"/>
        <end position="14"/>
    </location>
</feature>
<feature type="region of interest" description="Disordered" evidence="1">
    <location>
        <begin position="1"/>
        <end position="20"/>
    </location>
</feature>
<gene>
    <name evidence="2" type="ORF">TSAR_007706</name>
</gene>
<organism evidence="2 3">
    <name type="scientific">Trichomalopsis sarcophagae</name>
    <dbReference type="NCBI Taxonomy" id="543379"/>
    <lineage>
        <taxon>Eukaryota</taxon>
        <taxon>Metazoa</taxon>
        <taxon>Ecdysozoa</taxon>
        <taxon>Arthropoda</taxon>
        <taxon>Hexapoda</taxon>
        <taxon>Insecta</taxon>
        <taxon>Pterygota</taxon>
        <taxon>Neoptera</taxon>
        <taxon>Endopterygota</taxon>
        <taxon>Hymenoptera</taxon>
        <taxon>Apocrita</taxon>
        <taxon>Proctotrupomorpha</taxon>
        <taxon>Chalcidoidea</taxon>
        <taxon>Pteromalidae</taxon>
        <taxon>Pteromalinae</taxon>
        <taxon>Trichomalopsis</taxon>
    </lineage>
</organism>
<evidence type="ECO:0000313" key="2">
    <source>
        <dbReference type="EMBL" id="OXU16242.1"/>
    </source>
</evidence>
<dbReference type="AlphaFoldDB" id="A0A232ED22"/>
<comment type="caution">
    <text evidence="2">The sequence shown here is derived from an EMBL/GenBank/DDBJ whole genome shotgun (WGS) entry which is preliminary data.</text>
</comment>
<keyword evidence="3" id="KW-1185">Reference proteome</keyword>
<reference evidence="2 3" key="1">
    <citation type="journal article" date="2017" name="Curr. Biol.">
        <title>The Evolution of Venom by Co-option of Single-Copy Genes.</title>
        <authorList>
            <person name="Martinson E.O."/>
            <person name="Mrinalini"/>
            <person name="Kelkar Y.D."/>
            <person name="Chang C.H."/>
            <person name="Werren J.H."/>
        </authorList>
    </citation>
    <scope>NUCLEOTIDE SEQUENCE [LARGE SCALE GENOMIC DNA]</scope>
    <source>
        <strain evidence="2 3">Alberta</strain>
        <tissue evidence="2">Whole body</tissue>
    </source>
</reference>
<evidence type="ECO:0000313" key="3">
    <source>
        <dbReference type="Proteomes" id="UP000215335"/>
    </source>
</evidence>
<dbReference type="Proteomes" id="UP000215335">
    <property type="component" value="Unassembled WGS sequence"/>
</dbReference>
<protein>
    <recommendedName>
        <fullName evidence="4">MULE transposase domain-containing protein</fullName>
    </recommendedName>
</protein>
<proteinExistence type="predicted"/>
<dbReference type="EMBL" id="NNAY01009046">
    <property type="protein sequence ID" value="OXU16242.1"/>
    <property type="molecule type" value="Genomic_DNA"/>
</dbReference>
<name>A0A232ED22_9HYME</name>
<evidence type="ECO:0000256" key="1">
    <source>
        <dbReference type="SAM" id="MobiDB-lite"/>
    </source>
</evidence>
<accession>A0A232ED22</accession>
<evidence type="ECO:0008006" key="4">
    <source>
        <dbReference type="Google" id="ProtNLM"/>
    </source>
</evidence>
<sequence>MASYKGKDLGKRFEDDSESLQYSWDKKKQKLTTVLLPAEQRKGEENDVTVLWYDKEFLLQFDETKLGMDGTYKSRPNIYLGRSSQLLTIMASYKGKMVPIAWALMNNKLSKSYDFIFEHLKENFPN</sequence>